<dbReference type="InterPro" id="IPR045608">
    <property type="entry name" value="Trypco2"/>
</dbReference>
<reference evidence="2 3" key="1">
    <citation type="submission" date="2019-12" db="EMBL/GenBank/DDBJ databases">
        <title>Whole genome shotgun sequence of Streptomyces hygroscopicus subsp. glebosus NBRC 13786.</title>
        <authorList>
            <person name="Ichikawa N."/>
            <person name="Kimura A."/>
            <person name="Kitahashi Y."/>
            <person name="Komaki H."/>
            <person name="Tamura T."/>
        </authorList>
    </citation>
    <scope>NUCLEOTIDE SEQUENCE [LARGE SCALE GENOMIC DNA]</scope>
    <source>
        <strain evidence="2 3">NBRC 13786</strain>
    </source>
</reference>
<dbReference type="Proteomes" id="UP000430079">
    <property type="component" value="Unassembled WGS sequence"/>
</dbReference>
<keyword evidence="3" id="KW-1185">Reference proteome</keyword>
<name>A0A640SPF2_9ACTN</name>
<dbReference type="Gene3D" id="1.25.40.10">
    <property type="entry name" value="Tetratricopeptide repeat domain"/>
    <property type="match status" value="1"/>
</dbReference>
<evidence type="ECO:0000259" key="1">
    <source>
        <dbReference type="Pfam" id="PF19631"/>
    </source>
</evidence>
<dbReference type="EMBL" id="BLIO01000001">
    <property type="protein sequence ID" value="GFE12672.1"/>
    <property type="molecule type" value="Genomic_DNA"/>
</dbReference>
<evidence type="ECO:0000313" key="2">
    <source>
        <dbReference type="EMBL" id="GFE12672.1"/>
    </source>
</evidence>
<evidence type="ECO:0000313" key="3">
    <source>
        <dbReference type="Proteomes" id="UP000430079"/>
    </source>
</evidence>
<proteinExistence type="predicted"/>
<comment type="caution">
    <text evidence="2">The sequence shown here is derived from an EMBL/GenBank/DDBJ whole genome shotgun (WGS) entry which is preliminary data.</text>
</comment>
<dbReference type="Pfam" id="PF19631">
    <property type="entry name" value="Trypco2"/>
    <property type="match status" value="1"/>
</dbReference>
<feature type="domain" description="Trypsin-co-occurring" evidence="1">
    <location>
        <begin position="290"/>
        <end position="367"/>
    </location>
</feature>
<dbReference type="Pfam" id="PF13374">
    <property type="entry name" value="TPR_10"/>
    <property type="match status" value="1"/>
</dbReference>
<dbReference type="AlphaFoldDB" id="A0A640SPF2"/>
<gene>
    <name evidence="2" type="ORF">Sgleb_07190</name>
</gene>
<dbReference type="SUPFAM" id="SSF48452">
    <property type="entry name" value="TPR-like"/>
    <property type="match status" value="1"/>
</dbReference>
<dbReference type="InterPro" id="IPR011990">
    <property type="entry name" value="TPR-like_helical_dom_sf"/>
</dbReference>
<dbReference type="RefSeq" id="WP_190144726.1">
    <property type="nucleotide sequence ID" value="NZ_BLIO01000001.1"/>
</dbReference>
<accession>A0A640SPF2</accession>
<protein>
    <recommendedName>
        <fullName evidence="1">Trypsin-co-occurring domain-containing protein</fullName>
    </recommendedName>
</protein>
<sequence>MSTPDRKRSGELDRLRAQAEEDFGTYGPQLADRLLTTCQRLRTAGEGEEALLIAQEAVGIHRALVDRYHSVSVGTGLAHALLQLGLCLAELGAAEEAVDVLAECLAFTEVLPAYLWPSGLRLRCNALECLALILGSSGRTAEAVAASHQAITGYRELFEEDPSVAPELARGLHNLATLLAAGAEREQALIPLEESLAMYDQLSVEGNTALAAERSRAQQLHAVLAGGEGEAGDVAGEALSAYHLAAEADAYSATSGLAGIPAHVEIHRVEPVDHVAQPHREQRSMDRNRIDLTEAVQAVRDDLRAATESFDGGDLQFDMGPIELEFTVELERDPRARSGVRTWVVTDAAAGKASAPARHRLTLTLTPRQLAYRSVDVADRM</sequence>
<organism evidence="2 3">
    <name type="scientific">Streptomyces glebosus</name>
    <dbReference type="NCBI Taxonomy" id="249580"/>
    <lineage>
        <taxon>Bacteria</taxon>
        <taxon>Bacillati</taxon>
        <taxon>Actinomycetota</taxon>
        <taxon>Actinomycetes</taxon>
        <taxon>Kitasatosporales</taxon>
        <taxon>Streptomycetaceae</taxon>
        <taxon>Streptomyces</taxon>
    </lineage>
</organism>